<evidence type="ECO:0000313" key="1">
    <source>
        <dbReference type="EMBL" id="KAK7040564.1"/>
    </source>
</evidence>
<reference evidence="1 2" key="1">
    <citation type="journal article" date="2024" name="J Genomics">
        <title>Draft genome sequencing and assembly of Favolaschia claudopus CIRM-BRFM 2984 isolated from oak limbs.</title>
        <authorList>
            <person name="Navarro D."/>
            <person name="Drula E."/>
            <person name="Chaduli D."/>
            <person name="Cazenave R."/>
            <person name="Ahrendt S."/>
            <person name="Wang J."/>
            <person name="Lipzen A."/>
            <person name="Daum C."/>
            <person name="Barry K."/>
            <person name="Grigoriev I.V."/>
            <person name="Favel A."/>
            <person name="Rosso M.N."/>
            <person name="Martin F."/>
        </authorList>
    </citation>
    <scope>NUCLEOTIDE SEQUENCE [LARGE SCALE GENOMIC DNA]</scope>
    <source>
        <strain evidence="1 2">CIRM-BRFM 2984</strain>
    </source>
</reference>
<gene>
    <name evidence="1" type="ORF">R3P38DRAFT_2768990</name>
</gene>
<comment type="caution">
    <text evidence="1">The sequence shown here is derived from an EMBL/GenBank/DDBJ whole genome shotgun (WGS) entry which is preliminary data.</text>
</comment>
<evidence type="ECO:0000313" key="2">
    <source>
        <dbReference type="Proteomes" id="UP001362999"/>
    </source>
</evidence>
<organism evidence="1 2">
    <name type="scientific">Favolaschia claudopus</name>
    <dbReference type="NCBI Taxonomy" id="2862362"/>
    <lineage>
        <taxon>Eukaryota</taxon>
        <taxon>Fungi</taxon>
        <taxon>Dikarya</taxon>
        <taxon>Basidiomycota</taxon>
        <taxon>Agaricomycotina</taxon>
        <taxon>Agaricomycetes</taxon>
        <taxon>Agaricomycetidae</taxon>
        <taxon>Agaricales</taxon>
        <taxon>Marasmiineae</taxon>
        <taxon>Mycenaceae</taxon>
        <taxon>Favolaschia</taxon>
    </lineage>
</organism>
<proteinExistence type="predicted"/>
<dbReference type="Proteomes" id="UP001362999">
    <property type="component" value="Unassembled WGS sequence"/>
</dbReference>
<sequence length="219" mass="24781">MITPPPTYFTVRKFISDLADENSVWVNIVPCLPTPPLQGCGPSQVFVLGTRNTEHGFAHRPPISDMESDVVVSRVPRTISTRVPIQRSSSFMNQEMQHEESPSMVIEGGATISSARDCLGFRSSECTASKWRGKKRLSVYVNDTAVVGLEMRRAVACVKNDERDEGDFERRGGLKEWNGKRKRQRKRVGPKQQQNWCTTPLTNTRQQANEAWCKYAYDT</sequence>
<name>A0AAW0CQ10_9AGAR</name>
<protein>
    <submittedName>
        <fullName evidence="1">Uncharacterized protein</fullName>
    </submittedName>
</protein>
<keyword evidence="2" id="KW-1185">Reference proteome</keyword>
<accession>A0AAW0CQ10</accession>
<dbReference type="AlphaFoldDB" id="A0AAW0CQ10"/>
<dbReference type="EMBL" id="JAWWNJ010000015">
    <property type="protein sequence ID" value="KAK7040564.1"/>
    <property type="molecule type" value="Genomic_DNA"/>
</dbReference>